<sequence>MKLRDAIKEKGNPFWIPDCTRDELPQFFVELDFKVGVEVGVSWGGNIVDYCKAGLTIYGVDPWQDSEDNIYRKIISIPGEHARTIEDVYQYARQRTAPYPNCTLIRKTSVEAVQDFPKRSLDFVYVDANHAFGYIAMDLANWVDKVKKGGVIAGHDYYSTQGDRGLRHVGNVVDAFAKSYDFTNWYVLGQKNEDRELNEKFDRELSFMFIKHW</sequence>
<dbReference type="STRING" id="1802525.A2975_02350"/>
<gene>
    <name evidence="1" type="ORF">A2975_02350</name>
</gene>
<reference evidence="1 2" key="1">
    <citation type="journal article" date="2016" name="Nat. Commun.">
        <title>Thousands of microbial genomes shed light on interconnected biogeochemical processes in an aquifer system.</title>
        <authorList>
            <person name="Anantharaman K."/>
            <person name="Brown C.T."/>
            <person name="Hug L.A."/>
            <person name="Sharon I."/>
            <person name="Castelle C.J."/>
            <person name="Probst A.J."/>
            <person name="Thomas B.C."/>
            <person name="Singh A."/>
            <person name="Wilkins M.J."/>
            <person name="Karaoz U."/>
            <person name="Brodie E.L."/>
            <person name="Williams K.H."/>
            <person name="Hubbard S.S."/>
            <person name="Banfield J.F."/>
        </authorList>
    </citation>
    <scope>NUCLEOTIDE SEQUENCE [LARGE SCALE GENOMIC DNA]</scope>
</reference>
<dbReference type="Proteomes" id="UP000178429">
    <property type="component" value="Unassembled WGS sequence"/>
</dbReference>
<dbReference type="AlphaFoldDB" id="A0A1F8BZ23"/>
<proteinExistence type="predicted"/>
<dbReference type="EMBL" id="MGHL01000012">
    <property type="protein sequence ID" value="OGM69343.1"/>
    <property type="molecule type" value="Genomic_DNA"/>
</dbReference>
<name>A0A1F8BZ23_9BACT</name>
<protein>
    <recommendedName>
        <fullName evidence="3">Methyltransferase domain-containing protein</fullName>
    </recommendedName>
</protein>
<evidence type="ECO:0000313" key="1">
    <source>
        <dbReference type="EMBL" id="OGM69343.1"/>
    </source>
</evidence>
<dbReference type="InterPro" id="IPR029063">
    <property type="entry name" value="SAM-dependent_MTases_sf"/>
</dbReference>
<evidence type="ECO:0008006" key="3">
    <source>
        <dbReference type="Google" id="ProtNLM"/>
    </source>
</evidence>
<organism evidence="1 2">
    <name type="scientific">Candidatus Woesebacteria bacterium RIFCSPLOWO2_01_FULL_44_14</name>
    <dbReference type="NCBI Taxonomy" id="1802525"/>
    <lineage>
        <taxon>Bacteria</taxon>
        <taxon>Candidatus Woeseibacteriota</taxon>
    </lineage>
</organism>
<comment type="caution">
    <text evidence="1">The sequence shown here is derived from an EMBL/GenBank/DDBJ whole genome shotgun (WGS) entry which is preliminary data.</text>
</comment>
<evidence type="ECO:0000313" key="2">
    <source>
        <dbReference type="Proteomes" id="UP000178429"/>
    </source>
</evidence>
<dbReference type="Gene3D" id="3.40.50.150">
    <property type="entry name" value="Vaccinia Virus protein VP39"/>
    <property type="match status" value="1"/>
</dbReference>
<dbReference type="SUPFAM" id="SSF53335">
    <property type="entry name" value="S-adenosyl-L-methionine-dependent methyltransferases"/>
    <property type="match status" value="1"/>
</dbReference>
<dbReference type="Pfam" id="PF13578">
    <property type="entry name" value="Methyltransf_24"/>
    <property type="match status" value="1"/>
</dbReference>
<accession>A0A1F8BZ23</accession>